<dbReference type="Gene3D" id="1.10.150.240">
    <property type="entry name" value="Putative phosphatase, domain 2"/>
    <property type="match status" value="1"/>
</dbReference>
<dbReference type="Pfam" id="PF00702">
    <property type="entry name" value="Hydrolase"/>
    <property type="match status" value="1"/>
</dbReference>
<evidence type="ECO:0000256" key="1">
    <source>
        <dbReference type="ARBA" id="ARBA00001946"/>
    </source>
</evidence>
<dbReference type="SFLD" id="SFLDS00003">
    <property type="entry name" value="Haloacid_Dehalogenase"/>
    <property type="match status" value="1"/>
</dbReference>
<sequence>MHNDYNNIKKMIKACLFDLDGVVFNTEPLYTVFWGGIFKEFYPAEQGLELKIKGQTLAQIYDRYFAEQPDRQAEITRRLDEYERQMQYTYVDGLIDFVQQLKQNGVKTAIVTSSNKSKMENVYRQHATFKQLFDAVFTAEDFHESKPSPDGYLTAARALGVEPTDCIVFEDSFNGLRSGLAAKARVIGLSTTNSVESIKEFTKEVIPNFVGYKLTE</sequence>
<dbReference type="InterPro" id="IPR006439">
    <property type="entry name" value="HAD-SF_hydro_IA"/>
</dbReference>
<gene>
    <name evidence="6" type="ORF">PI172_2369</name>
</gene>
<dbReference type="PRINTS" id="PR00413">
    <property type="entry name" value="HADHALOGNASE"/>
</dbReference>
<evidence type="ECO:0000313" key="6">
    <source>
        <dbReference type="EMBL" id="BAR97097.1"/>
    </source>
</evidence>
<organism evidence="6 7">
    <name type="scientific">Prevotella intermedia</name>
    <dbReference type="NCBI Taxonomy" id="28131"/>
    <lineage>
        <taxon>Bacteria</taxon>
        <taxon>Pseudomonadati</taxon>
        <taxon>Bacteroidota</taxon>
        <taxon>Bacteroidia</taxon>
        <taxon>Bacteroidales</taxon>
        <taxon>Prevotellaceae</taxon>
        <taxon>Prevotella</taxon>
    </lineage>
</organism>
<evidence type="ECO:0000256" key="3">
    <source>
        <dbReference type="ARBA" id="ARBA00022723"/>
    </source>
</evidence>
<dbReference type="Proteomes" id="UP000067008">
    <property type="component" value="Chromosome 1"/>
</dbReference>
<name>A0AAD1BMT2_PREIN</name>
<dbReference type="InterPro" id="IPR036412">
    <property type="entry name" value="HAD-like_sf"/>
</dbReference>
<dbReference type="NCBIfam" id="TIGR01509">
    <property type="entry name" value="HAD-SF-IA-v3"/>
    <property type="match status" value="1"/>
</dbReference>
<dbReference type="SFLD" id="SFLDG01129">
    <property type="entry name" value="C1.5:_HAD__Beta-PGM__Phosphata"/>
    <property type="match status" value="1"/>
</dbReference>
<evidence type="ECO:0000256" key="2">
    <source>
        <dbReference type="ARBA" id="ARBA00006171"/>
    </source>
</evidence>
<dbReference type="EMBL" id="AP014926">
    <property type="protein sequence ID" value="BAR97097.1"/>
    <property type="molecule type" value="Genomic_DNA"/>
</dbReference>
<dbReference type="Gene3D" id="3.40.50.1000">
    <property type="entry name" value="HAD superfamily/HAD-like"/>
    <property type="match status" value="1"/>
</dbReference>
<dbReference type="PANTHER" id="PTHR46193:SF18">
    <property type="entry name" value="HEXITOL PHOSPHATASE B"/>
    <property type="match status" value="1"/>
</dbReference>
<dbReference type="InterPro" id="IPR051600">
    <property type="entry name" value="Beta-PGM-like"/>
</dbReference>
<dbReference type="GO" id="GO:0003824">
    <property type="term" value="F:catalytic activity"/>
    <property type="evidence" value="ECO:0007669"/>
    <property type="project" value="UniProtKB-ARBA"/>
</dbReference>
<evidence type="ECO:0000313" key="7">
    <source>
        <dbReference type="Proteomes" id="UP000067008"/>
    </source>
</evidence>
<dbReference type="NCBIfam" id="TIGR01549">
    <property type="entry name" value="HAD-SF-IA-v1"/>
    <property type="match status" value="1"/>
</dbReference>
<accession>A0AAD1BMT2</accession>
<dbReference type="SUPFAM" id="SSF56784">
    <property type="entry name" value="HAD-like"/>
    <property type="match status" value="1"/>
</dbReference>
<comment type="similarity">
    <text evidence="2">Belongs to the HAD-like hydrolase superfamily. CbbY/CbbZ/Gph/YieH family.</text>
</comment>
<comment type="cofactor">
    <cofactor evidence="1">
        <name>Mg(2+)</name>
        <dbReference type="ChEBI" id="CHEBI:18420"/>
    </cofactor>
</comment>
<evidence type="ECO:0000256" key="4">
    <source>
        <dbReference type="ARBA" id="ARBA00022842"/>
    </source>
</evidence>
<keyword evidence="3" id="KW-0479">Metal-binding</keyword>
<evidence type="ECO:0000256" key="5">
    <source>
        <dbReference type="ARBA" id="ARBA00023277"/>
    </source>
</evidence>
<keyword evidence="4" id="KW-0460">Magnesium</keyword>
<reference evidence="6 7" key="1">
    <citation type="submission" date="2015-07" db="EMBL/GenBank/DDBJ databases">
        <title>Complete genome sequence of Prevotella intermedia strain 17-2.</title>
        <authorList>
            <person name="Nambu T."/>
        </authorList>
    </citation>
    <scope>NUCLEOTIDE SEQUENCE [LARGE SCALE GENOMIC DNA]</scope>
    <source>
        <strain evidence="6 7">17-2</strain>
    </source>
</reference>
<dbReference type="OMA" id="PFHMLQR"/>
<dbReference type="PANTHER" id="PTHR46193">
    <property type="entry name" value="6-PHOSPHOGLUCONATE PHOSPHATASE"/>
    <property type="match status" value="1"/>
</dbReference>
<dbReference type="GO" id="GO:0046872">
    <property type="term" value="F:metal ion binding"/>
    <property type="evidence" value="ECO:0007669"/>
    <property type="project" value="UniProtKB-KW"/>
</dbReference>
<proteinExistence type="inferred from homology"/>
<dbReference type="AlphaFoldDB" id="A0AAD1BMT2"/>
<dbReference type="CDD" id="cd07505">
    <property type="entry name" value="HAD_BPGM-like"/>
    <property type="match status" value="1"/>
</dbReference>
<dbReference type="InterPro" id="IPR023214">
    <property type="entry name" value="HAD_sf"/>
</dbReference>
<dbReference type="InterPro" id="IPR023198">
    <property type="entry name" value="PGP-like_dom2"/>
</dbReference>
<keyword evidence="5" id="KW-0119">Carbohydrate metabolism</keyword>
<protein>
    <submittedName>
        <fullName evidence="6">Phosphatase</fullName>
    </submittedName>
</protein>